<sequence>MDPILPFAETPPPRVPPPGPSASTDFDMFLTLLTTQIRNQDPLEPADSTEYTAQLATFSGVEQAVQTNDLLRDVLGRLELQQANGAAAWIGMEVRHAGPIARDGGPRELGFDIPPGADAAELVISDPNGTERARRAIDPKATTLTWPDDAPALPPGTYRLHVEPSAGAQSLTPVPVAHYAAVEEVLLGPAGVELGLAGGLRIPASSLDAIRRPAPG</sequence>
<accession>A0ABY8L802</accession>
<evidence type="ECO:0000256" key="3">
    <source>
        <dbReference type="ARBA" id="ARBA00022795"/>
    </source>
</evidence>
<dbReference type="RefSeq" id="WP_279964078.1">
    <property type="nucleotide sequence ID" value="NZ_CP122537.1"/>
</dbReference>
<keyword evidence="3 5" id="KW-1005">Bacterial flagellum biogenesis</keyword>
<evidence type="ECO:0000313" key="8">
    <source>
        <dbReference type="Proteomes" id="UP001243420"/>
    </source>
</evidence>
<evidence type="ECO:0000313" key="7">
    <source>
        <dbReference type="EMBL" id="WGH77502.1"/>
    </source>
</evidence>
<proteinExistence type="inferred from homology"/>
<comment type="similarity">
    <text evidence="1 5">Belongs to the FlgD family.</text>
</comment>
<reference evidence="7 8" key="1">
    <citation type="submission" date="2023-04" db="EMBL/GenBank/DDBJ databases">
        <title>Jannaschia ovalis sp. nov., a marine bacterium isolated from sea tidal flat.</title>
        <authorList>
            <person name="Kwon D.Y."/>
            <person name="Kim J.-J."/>
        </authorList>
    </citation>
    <scope>NUCLEOTIDE SEQUENCE [LARGE SCALE GENOMIC DNA]</scope>
    <source>
        <strain evidence="7 8">GRR-S6-38</strain>
    </source>
</reference>
<protein>
    <recommendedName>
        <fullName evidence="2 5">Basal-body rod modification protein FlgD</fullName>
    </recommendedName>
</protein>
<comment type="function">
    <text evidence="4 5">Required for flagellar hook formation. May act as a scaffolding protein.</text>
</comment>
<keyword evidence="8" id="KW-1185">Reference proteome</keyword>
<organism evidence="7 8">
    <name type="scientific">Jannaschia ovalis</name>
    <dbReference type="NCBI Taxonomy" id="3038773"/>
    <lineage>
        <taxon>Bacteria</taxon>
        <taxon>Pseudomonadati</taxon>
        <taxon>Pseudomonadota</taxon>
        <taxon>Alphaproteobacteria</taxon>
        <taxon>Rhodobacterales</taxon>
        <taxon>Roseobacteraceae</taxon>
        <taxon>Jannaschia</taxon>
    </lineage>
</organism>
<dbReference type="Proteomes" id="UP001243420">
    <property type="component" value="Chromosome"/>
</dbReference>
<evidence type="ECO:0000256" key="2">
    <source>
        <dbReference type="ARBA" id="ARBA00016013"/>
    </source>
</evidence>
<keyword evidence="7" id="KW-0282">Flagellum</keyword>
<name>A0ABY8L802_9RHOB</name>
<keyword evidence="7" id="KW-0966">Cell projection</keyword>
<dbReference type="EMBL" id="CP122537">
    <property type="protein sequence ID" value="WGH77502.1"/>
    <property type="molecule type" value="Genomic_DNA"/>
</dbReference>
<keyword evidence="7" id="KW-0969">Cilium</keyword>
<feature type="region of interest" description="Disordered" evidence="6">
    <location>
        <begin position="1"/>
        <end position="23"/>
    </location>
</feature>
<feature type="compositionally biased region" description="Pro residues" evidence="6">
    <location>
        <begin position="9"/>
        <end position="20"/>
    </location>
</feature>
<evidence type="ECO:0000256" key="1">
    <source>
        <dbReference type="ARBA" id="ARBA00010577"/>
    </source>
</evidence>
<gene>
    <name evidence="7" type="ORF">P8627_10660</name>
</gene>
<dbReference type="Pfam" id="PF03963">
    <property type="entry name" value="FlgD"/>
    <property type="match status" value="1"/>
</dbReference>
<evidence type="ECO:0000256" key="6">
    <source>
        <dbReference type="SAM" id="MobiDB-lite"/>
    </source>
</evidence>
<dbReference type="InterPro" id="IPR005648">
    <property type="entry name" value="FlgD"/>
</dbReference>
<evidence type="ECO:0000256" key="4">
    <source>
        <dbReference type="ARBA" id="ARBA00024746"/>
    </source>
</evidence>
<evidence type="ECO:0000256" key="5">
    <source>
        <dbReference type="RuleBase" id="RU362076"/>
    </source>
</evidence>